<keyword evidence="2 6" id="KW-0285">Flavoprotein</keyword>
<keyword evidence="4" id="KW-0521">NADP</keyword>
<name>A0AAD8LDU4_TARER</name>
<evidence type="ECO:0000256" key="1">
    <source>
        <dbReference type="ARBA" id="ARBA00009183"/>
    </source>
</evidence>
<proteinExistence type="inferred from homology"/>
<reference evidence="7" key="1">
    <citation type="journal article" date="2023" name="bioRxiv">
        <title>Improved chromosome-level genome assembly for marigold (Tagetes erecta).</title>
        <authorList>
            <person name="Jiang F."/>
            <person name="Yuan L."/>
            <person name="Wang S."/>
            <person name="Wang H."/>
            <person name="Xu D."/>
            <person name="Wang A."/>
            <person name="Fan W."/>
        </authorList>
    </citation>
    <scope>NUCLEOTIDE SEQUENCE</scope>
    <source>
        <strain evidence="7">WSJ</strain>
        <tissue evidence="7">Leaf</tissue>
    </source>
</reference>
<dbReference type="Proteomes" id="UP001229421">
    <property type="component" value="Unassembled WGS sequence"/>
</dbReference>
<dbReference type="EMBL" id="JAUHHV010000001">
    <property type="protein sequence ID" value="KAK1437783.1"/>
    <property type="molecule type" value="Genomic_DNA"/>
</dbReference>
<dbReference type="GO" id="GO:0004499">
    <property type="term" value="F:N,N-dimethylaniline monooxygenase activity"/>
    <property type="evidence" value="ECO:0007669"/>
    <property type="project" value="InterPro"/>
</dbReference>
<organism evidence="7 8">
    <name type="scientific">Tagetes erecta</name>
    <name type="common">African marigold</name>
    <dbReference type="NCBI Taxonomy" id="13708"/>
    <lineage>
        <taxon>Eukaryota</taxon>
        <taxon>Viridiplantae</taxon>
        <taxon>Streptophyta</taxon>
        <taxon>Embryophyta</taxon>
        <taxon>Tracheophyta</taxon>
        <taxon>Spermatophyta</taxon>
        <taxon>Magnoliopsida</taxon>
        <taxon>eudicotyledons</taxon>
        <taxon>Gunneridae</taxon>
        <taxon>Pentapetalae</taxon>
        <taxon>asterids</taxon>
        <taxon>campanulids</taxon>
        <taxon>Asterales</taxon>
        <taxon>Asteraceae</taxon>
        <taxon>Asteroideae</taxon>
        <taxon>Heliantheae alliance</taxon>
        <taxon>Tageteae</taxon>
        <taxon>Tagetes</taxon>
    </lineage>
</organism>
<dbReference type="Pfam" id="PF00743">
    <property type="entry name" value="FMO-like"/>
    <property type="match status" value="1"/>
</dbReference>
<dbReference type="PANTHER" id="PTHR23023">
    <property type="entry name" value="DIMETHYLANILINE MONOOXYGENASE"/>
    <property type="match status" value="1"/>
</dbReference>
<dbReference type="InterPro" id="IPR050346">
    <property type="entry name" value="FMO-like"/>
</dbReference>
<dbReference type="GO" id="GO:0050660">
    <property type="term" value="F:flavin adenine dinucleotide binding"/>
    <property type="evidence" value="ECO:0007669"/>
    <property type="project" value="InterPro"/>
</dbReference>
<dbReference type="SUPFAM" id="SSF51905">
    <property type="entry name" value="FAD/NAD(P)-binding domain"/>
    <property type="match status" value="2"/>
</dbReference>
<accession>A0AAD8LDU4</accession>
<dbReference type="InterPro" id="IPR020946">
    <property type="entry name" value="Flavin_mOase-like"/>
</dbReference>
<keyword evidence="3 6" id="KW-0274">FAD</keyword>
<evidence type="ECO:0000313" key="7">
    <source>
        <dbReference type="EMBL" id="KAK1437783.1"/>
    </source>
</evidence>
<dbReference type="AlphaFoldDB" id="A0AAD8LDU4"/>
<evidence type="ECO:0000256" key="6">
    <source>
        <dbReference type="RuleBase" id="RU361177"/>
    </source>
</evidence>
<comment type="caution">
    <text evidence="7">The sequence shown here is derived from an EMBL/GenBank/DDBJ whole genome shotgun (WGS) entry which is preliminary data.</text>
</comment>
<comment type="similarity">
    <text evidence="1 6">Belongs to the FMO family.</text>
</comment>
<keyword evidence="6" id="KW-0503">Monooxygenase</keyword>
<dbReference type="GO" id="GO:0050661">
    <property type="term" value="F:NADP binding"/>
    <property type="evidence" value="ECO:0007669"/>
    <property type="project" value="InterPro"/>
</dbReference>
<dbReference type="InterPro" id="IPR036188">
    <property type="entry name" value="FAD/NAD-bd_sf"/>
</dbReference>
<dbReference type="PROSITE" id="PS51257">
    <property type="entry name" value="PROKAR_LIPOPROTEIN"/>
    <property type="match status" value="1"/>
</dbReference>
<comment type="cofactor">
    <cofactor evidence="6">
        <name>FAD</name>
        <dbReference type="ChEBI" id="CHEBI:57692"/>
    </cofactor>
</comment>
<dbReference type="EC" id="1.-.-.-" evidence="6"/>
<evidence type="ECO:0000256" key="2">
    <source>
        <dbReference type="ARBA" id="ARBA00022630"/>
    </source>
</evidence>
<evidence type="ECO:0000256" key="5">
    <source>
        <dbReference type="ARBA" id="ARBA00023002"/>
    </source>
</evidence>
<evidence type="ECO:0000256" key="4">
    <source>
        <dbReference type="ARBA" id="ARBA00022857"/>
    </source>
</evidence>
<dbReference type="Gene3D" id="3.50.50.60">
    <property type="entry name" value="FAD/NAD(P)-binding domain"/>
    <property type="match status" value="3"/>
</dbReference>
<evidence type="ECO:0000313" key="8">
    <source>
        <dbReference type="Proteomes" id="UP001229421"/>
    </source>
</evidence>
<sequence>MNKKQIAIIGTGVAGLTACKHCLSKGFNPIVFELESQVGGVWTKTIRTTRLQAPKDMYQFSDFPWPTSVTDTFPTQQQVLDYIRSYATHFNLIPHIHFNSRVKGISYDGPYSNTWSMWNGTGEPFPSQGKWNVTVENTPTATTKVYRVDFVILCLGRFKDVPNIPQFPLGKGPEVFQGHAMHSMKYSAMDNHKAAEFVKGKKVVVVGFGKTGLDIARECASVNGPEHPCTIVYRRDHWKLGNWFPWGIPVSNFIFSRFRELLVHKPGEGFLLSLVATLLSPISWVIWKLLEIYIKTSLQLAKFDMVPQHSITQDLHSGLVMYLPNPKNFVDTIENGSIKLKKSSSFSFYDKGVLITKDNTKIEADIVIFATGFNGKKKLKDIFESPTFGHLIESSSRVGLYRECIPPRIPQVAVVGFSDGVSSLFVSESTSRWVTGLLEGKFKLPSIVDMEKDITRWDEYMKQVSGECHHLSTLCGAEIWYNDQICKDMGVSPMRKKSLISNLFQPYGSSDYVEK</sequence>
<dbReference type="FunFam" id="3.50.50.60:FF:000403">
    <property type="entry name" value="Flavin-containing monooxygenase"/>
    <property type="match status" value="1"/>
</dbReference>
<keyword evidence="5 6" id="KW-0560">Oxidoreductase</keyword>
<dbReference type="InterPro" id="IPR000960">
    <property type="entry name" value="Flavin_mOase"/>
</dbReference>
<keyword evidence="8" id="KW-1185">Reference proteome</keyword>
<dbReference type="PIRSF" id="PIRSF000332">
    <property type="entry name" value="FMO"/>
    <property type="match status" value="1"/>
</dbReference>
<gene>
    <name evidence="7" type="ORF">QVD17_03581</name>
</gene>
<protein>
    <recommendedName>
        <fullName evidence="6">Flavin-containing monooxygenase</fullName>
        <ecNumber evidence="6">1.-.-.-</ecNumber>
    </recommendedName>
</protein>
<evidence type="ECO:0000256" key="3">
    <source>
        <dbReference type="ARBA" id="ARBA00022827"/>
    </source>
</evidence>